<dbReference type="RefSeq" id="WP_268599603.1">
    <property type="nucleotide sequence ID" value="NZ_JAMDLY010000024.1"/>
</dbReference>
<gene>
    <name evidence="1" type="ORF">M5X04_27085</name>
</gene>
<reference evidence="1 2" key="1">
    <citation type="submission" date="2022-05" db="EMBL/GenBank/DDBJ databases">
        <title>Genome Sequencing of Bee-Associated Microbes.</title>
        <authorList>
            <person name="Dunlap C."/>
        </authorList>
    </citation>
    <scope>NUCLEOTIDE SEQUENCE [LARGE SCALE GENOMIC DNA]</scope>
    <source>
        <strain evidence="1 2">NRRL NRS-750</strain>
    </source>
</reference>
<name>A0ABT4EGV5_PAEAL</name>
<sequence length="178" mass="19427">MASDVKKIELGPAIVEYGDAQDTVLFETTIGGVVLTVETTYREQKIDQKGETVVSKRITGRNAKVTVPFAEYDLEKIPQIMVGATLVEDTTGGGKKVEITTAVGQDLIAKAKKVVIKPVAAKNDPSKWATLPMAYPETDLQYNFDNDNERITNITLNSTPTEEDLILILGDEKVKSTP</sequence>
<protein>
    <submittedName>
        <fullName evidence="1">Uncharacterized protein</fullName>
    </submittedName>
</protein>
<dbReference type="EMBL" id="JAMDLY010000024">
    <property type="protein sequence ID" value="MCY9532979.1"/>
    <property type="molecule type" value="Genomic_DNA"/>
</dbReference>
<proteinExistence type="predicted"/>
<dbReference type="Proteomes" id="UP001527090">
    <property type="component" value="Unassembled WGS sequence"/>
</dbReference>
<accession>A0ABT4EGV5</accession>
<comment type="caution">
    <text evidence="1">The sequence shown here is derived from an EMBL/GenBank/DDBJ whole genome shotgun (WGS) entry which is preliminary data.</text>
</comment>
<evidence type="ECO:0000313" key="2">
    <source>
        <dbReference type="Proteomes" id="UP001527090"/>
    </source>
</evidence>
<evidence type="ECO:0000313" key="1">
    <source>
        <dbReference type="EMBL" id="MCY9532979.1"/>
    </source>
</evidence>
<keyword evidence="2" id="KW-1185">Reference proteome</keyword>
<organism evidence="1 2">
    <name type="scientific">Paenibacillus alvei</name>
    <name type="common">Bacillus alvei</name>
    <dbReference type="NCBI Taxonomy" id="44250"/>
    <lineage>
        <taxon>Bacteria</taxon>
        <taxon>Bacillati</taxon>
        <taxon>Bacillota</taxon>
        <taxon>Bacilli</taxon>
        <taxon>Bacillales</taxon>
        <taxon>Paenibacillaceae</taxon>
        <taxon>Paenibacillus</taxon>
    </lineage>
</organism>